<dbReference type="InterPro" id="IPR043926">
    <property type="entry name" value="ABCG_dom"/>
</dbReference>
<dbReference type="GO" id="GO:0005524">
    <property type="term" value="F:ATP binding"/>
    <property type="evidence" value="ECO:0007669"/>
    <property type="project" value="UniProtKB-KW"/>
</dbReference>
<dbReference type="Gene3D" id="3.40.50.300">
    <property type="entry name" value="P-loop containing nucleotide triphosphate hydrolases"/>
    <property type="match status" value="1"/>
</dbReference>
<protein>
    <recommendedName>
        <fullName evidence="9">ABC transporter domain-containing protein</fullName>
    </recommendedName>
</protein>
<keyword evidence="11" id="KW-1185">Reference proteome</keyword>
<comment type="subcellular location">
    <subcellularLocation>
        <location evidence="1">Membrane</location>
        <topology evidence="1">Multi-pass membrane protein</topology>
    </subcellularLocation>
</comment>
<dbReference type="InterPro" id="IPR013525">
    <property type="entry name" value="ABC2_TM"/>
</dbReference>
<evidence type="ECO:0000256" key="8">
    <source>
        <dbReference type="SAM" id="Phobius"/>
    </source>
</evidence>
<feature type="transmembrane region" description="Helical" evidence="8">
    <location>
        <begin position="429"/>
        <end position="451"/>
    </location>
</feature>
<evidence type="ECO:0000256" key="6">
    <source>
        <dbReference type="ARBA" id="ARBA00022989"/>
    </source>
</evidence>
<evidence type="ECO:0000313" key="11">
    <source>
        <dbReference type="Proteomes" id="UP001230188"/>
    </source>
</evidence>
<dbReference type="PANTHER" id="PTHR48041:SF41">
    <property type="entry name" value="ABC TRANSPORTER G FAMILY"/>
    <property type="match status" value="1"/>
</dbReference>
<dbReference type="PROSITE" id="PS50893">
    <property type="entry name" value="ABC_TRANSPORTER_2"/>
    <property type="match status" value="1"/>
</dbReference>
<dbReference type="AlphaFoldDB" id="A0AAD7XPH1"/>
<evidence type="ECO:0000256" key="5">
    <source>
        <dbReference type="ARBA" id="ARBA00022840"/>
    </source>
</evidence>
<dbReference type="GO" id="GO:0016020">
    <property type="term" value="C:membrane"/>
    <property type="evidence" value="ECO:0007669"/>
    <property type="project" value="UniProtKB-SubCell"/>
</dbReference>
<evidence type="ECO:0000256" key="3">
    <source>
        <dbReference type="ARBA" id="ARBA00022692"/>
    </source>
</evidence>
<keyword evidence="7 8" id="KW-0472">Membrane</keyword>
<comment type="caution">
    <text evidence="10">The sequence shown here is derived from an EMBL/GenBank/DDBJ whole genome shotgun (WGS) entry which is preliminary data.</text>
</comment>
<keyword evidence="4" id="KW-0547">Nucleotide-binding</keyword>
<accession>A0AAD7XPH1</accession>
<dbReference type="Pfam" id="PF00005">
    <property type="entry name" value="ABC_tran"/>
    <property type="match status" value="1"/>
</dbReference>
<dbReference type="PANTHER" id="PTHR48041">
    <property type="entry name" value="ABC TRANSPORTER G FAMILY MEMBER 28"/>
    <property type="match status" value="1"/>
</dbReference>
<organism evidence="10 11">
    <name type="scientific">Chrysophaeum taylorii</name>
    <dbReference type="NCBI Taxonomy" id="2483200"/>
    <lineage>
        <taxon>Eukaryota</taxon>
        <taxon>Sar</taxon>
        <taxon>Stramenopiles</taxon>
        <taxon>Ochrophyta</taxon>
        <taxon>Pelagophyceae</taxon>
        <taxon>Pelagomonadales</taxon>
        <taxon>Pelagomonadaceae</taxon>
        <taxon>Chrysophaeum</taxon>
    </lineage>
</organism>
<dbReference type="InterPro" id="IPR050352">
    <property type="entry name" value="ABCG_transporters"/>
</dbReference>
<evidence type="ECO:0000256" key="2">
    <source>
        <dbReference type="ARBA" id="ARBA00022448"/>
    </source>
</evidence>
<dbReference type="InterPro" id="IPR003593">
    <property type="entry name" value="AAA+_ATPase"/>
</dbReference>
<proteinExistence type="predicted"/>
<feature type="domain" description="ABC transporter" evidence="9">
    <location>
        <begin position="8"/>
        <end position="236"/>
    </location>
</feature>
<feature type="transmembrane region" description="Helical" evidence="8">
    <location>
        <begin position="457"/>
        <end position="478"/>
    </location>
</feature>
<dbReference type="InterPro" id="IPR027417">
    <property type="entry name" value="P-loop_NTPase"/>
</dbReference>
<dbReference type="InterPro" id="IPR017871">
    <property type="entry name" value="ABC_transporter-like_CS"/>
</dbReference>
<dbReference type="PROSITE" id="PS00211">
    <property type="entry name" value="ABC_TRANSPORTER_1"/>
    <property type="match status" value="1"/>
</dbReference>
<gene>
    <name evidence="10" type="ORF">CTAYLR_004878</name>
</gene>
<feature type="transmembrane region" description="Helical" evidence="8">
    <location>
        <begin position="399"/>
        <end position="417"/>
    </location>
</feature>
<name>A0AAD7XPH1_9STRA</name>
<keyword evidence="6 8" id="KW-1133">Transmembrane helix</keyword>
<keyword evidence="5" id="KW-0067">ATP-binding</keyword>
<evidence type="ECO:0000256" key="7">
    <source>
        <dbReference type="ARBA" id="ARBA00023136"/>
    </source>
</evidence>
<dbReference type="Pfam" id="PF19055">
    <property type="entry name" value="ABC2_membrane_7"/>
    <property type="match status" value="1"/>
</dbReference>
<dbReference type="Proteomes" id="UP001230188">
    <property type="component" value="Unassembled WGS sequence"/>
</dbReference>
<sequence length="588" mass="63506">MDSFADPARISRNWGVEVGGKKLLHEISGTASPGRLVAVCGPSGAGKSTLLKTIASRLKASKSLTASGHVEGVPSRIAFVQQSDLFYEYSTVRETLEFAVRLKLARLSEEEQDKRVAGALAKTGLSKVKDTTVGGISGGERRRLSIARELLDDPECVFLDEPTSGLDSYSAERVARALRALADEGRTVVCVIHQPSAAVFDMFDDLILLSEGELMYSGPISLCDAYFASLGFPRRSASRAEHALAVVSVDVEDETASRRRLEKIAAKAATSARGKHHQRATANDNDDNVVRARASPWTQFRLLYARAARDVGRAKGANAVKAAQQLMTALIYGGIYALDDTQASIQDRFGLLSLSIIGSTNLAVASSIRTFPKEKQIVLGERDLYGAFPYLLSKVAAEVPLVATLSALFGVVVYPLARLQRTMRKFLTFLGVTTLNTVASSALGLLVGALAPSTDAALAVFPVVIVLSVVFNGANISVESTPKLLRWLPTISLVKWGFEALAVNEFTGLVFKPRKRGPPGTLTGEDALDRLDFRHSTVKRALTAQSLILGSSYLQTYRTLKNSKPHFALLAEPPPLAKTHRRPHLAFF</sequence>
<evidence type="ECO:0000256" key="4">
    <source>
        <dbReference type="ARBA" id="ARBA00022741"/>
    </source>
</evidence>
<dbReference type="InterPro" id="IPR003439">
    <property type="entry name" value="ABC_transporter-like_ATP-bd"/>
</dbReference>
<dbReference type="SUPFAM" id="SSF52540">
    <property type="entry name" value="P-loop containing nucleoside triphosphate hydrolases"/>
    <property type="match status" value="1"/>
</dbReference>
<dbReference type="EMBL" id="JAQMWT010000349">
    <property type="protein sequence ID" value="KAJ8603554.1"/>
    <property type="molecule type" value="Genomic_DNA"/>
</dbReference>
<dbReference type="Pfam" id="PF01061">
    <property type="entry name" value="ABC2_membrane"/>
    <property type="match status" value="1"/>
</dbReference>
<dbReference type="GO" id="GO:0016887">
    <property type="term" value="F:ATP hydrolysis activity"/>
    <property type="evidence" value="ECO:0007669"/>
    <property type="project" value="InterPro"/>
</dbReference>
<dbReference type="GO" id="GO:0140359">
    <property type="term" value="F:ABC-type transporter activity"/>
    <property type="evidence" value="ECO:0007669"/>
    <property type="project" value="InterPro"/>
</dbReference>
<keyword evidence="3 8" id="KW-0812">Transmembrane</keyword>
<dbReference type="SMART" id="SM00382">
    <property type="entry name" value="AAA"/>
    <property type="match status" value="1"/>
</dbReference>
<evidence type="ECO:0000259" key="9">
    <source>
        <dbReference type="PROSITE" id="PS50893"/>
    </source>
</evidence>
<reference evidence="10" key="1">
    <citation type="submission" date="2023-01" db="EMBL/GenBank/DDBJ databases">
        <title>Metagenome sequencing of chrysophaentin producing Chrysophaeum taylorii.</title>
        <authorList>
            <person name="Davison J."/>
            <person name="Bewley C."/>
        </authorList>
    </citation>
    <scope>NUCLEOTIDE SEQUENCE</scope>
    <source>
        <strain evidence="10">NIES-1699</strain>
    </source>
</reference>
<keyword evidence="2" id="KW-0813">Transport</keyword>
<evidence type="ECO:0000313" key="10">
    <source>
        <dbReference type="EMBL" id="KAJ8603554.1"/>
    </source>
</evidence>
<evidence type="ECO:0000256" key="1">
    <source>
        <dbReference type="ARBA" id="ARBA00004141"/>
    </source>
</evidence>